<name>A0A5J4P0D3_9TREM</name>
<dbReference type="PROSITE" id="PS50106">
    <property type="entry name" value="PDZ"/>
    <property type="match status" value="2"/>
</dbReference>
<gene>
    <name evidence="3" type="ORF">DEA37_0008103</name>
</gene>
<protein>
    <recommendedName>
        <fullName evidence="2">PDZ domain-containing protein</fullName>
    </recommendedName>
</protein>
<dbReference type="InterPro" id="IPR036034">
    <property type="entry name" value="PDZ_sf"/>
</dbReference>
<sequence length="588" mass="65037">MFEHKAPSQKNDDSNQPNKDNLTVSGESMAPLSHKSIKNTMATTEYTVAESRDKRFSLDSELPAILLTTDATESPTDLTSETGDEVPPLEKLKSPRTSYNSLLHWGHCPHKHDVAICVIDIFHFSRLSTEYLVNKYCELPGAILSVEIALSSGPYEPGQSKSPQLGLRLAGHRDLNHMSVFVCGIIPGSICERNGCIEVGDQLLEVNDHTLYGLSHLNAAPIIRSIFLEAIQRSNKIFSRNKLGTIRFVLQRHESNIVSMAAQSNCTVESFSAKSSRRNSRETVSSITSTTRNYKVRKSLEWMNLAFGNQRPNLIQHTISIDLLRGSSGFGFAIMEGSPTNEAGIYVKQVVEGGPAAKDGRLCPGDRLVLVNKKDVTSASYEAILELIRSTKHDLRLLVSRWCLDSRRTDTEETIRSPRKRFSAPQLFNYFTAVFRSPDTHVRRPRLSVEQGTFVAPPVTQGNLSTTDVDRSTNFLSPLTISSHVRRASSPNLTTLQVPDFKFTTKMPPTRNSLVPAPTRPNSQRTSFCVDRTMESPGHTEHSELALTQTIVPGSEVQIQLKVTPSESLGIGFIGGSETSLVSPTFKN</sequence>
<dbReference type="PANTHER" id="PTHR19964:SF92">
    <property type="entry name" value="PATJ HOMOLOG"/>
    <property type="match status" value="1"/>
</dbReference>
<dbReference type="Pfam" id="PF00595">
    <property type="entry name" value="PDZ"/>
    <property type="match status" value="2"/>
</dbReference>
<dbReference type="Gene3D" id="2.30.42.10">
    <property type="match status" value="2"/>
</dbReference>
<proteinExistence type="predicted"/>
<organism evidence="3 4">
    <name type="scientific">Paragonimus westermani</name>
    <dbReference type="NCBI Taxonomy" id="34504"/>
    <lineage>
        <taxon>Eukaryota</taxon>
        <taxon>Metazoa</taxon>
        <taxon>Spiralia</taxon>
        <taxon>Lophotrochozoa</taxon>
        <taxon>Platyhelminthes</taxon>
        <taxon>Trematoda</taxon>
        <taxon>Digenea</taxon>
        <taxon>Plagiorchiida</taxon>
        <taxon>Troglotremata</taxon>
        <taxon>Troglotrematidae</taxon>
        <taxon>Paragonimus</taxon>
    </lineage>
</organism>
<accession>A0A5J4P0D3</accession>
<feature type="domain" description="PDZ" evidence="2">
    <location>
        <begin position="320"/>
        <end position="401"/>
    </location>
</feature>
<dbReference type="SUPFAM" id="SSF50156">
    <property type="entry name" value="PDZ domain-like"/>
    <property type="match status" value="2"/>
</dbReference>
<dbReference type="Proteomes" id="UP000324629">
    <property type="component" value="Unassembled WGS sequence"/>
</dbReference>
<evidence type="ECO:0000313" key="3">
    <source>
        <dbReference type="EMBL" id="KAA3681241.1"/>
    </source>
</evidence>
<dbReference type="InterPro" id="IPR001478">
    <property type="entry name" value="PDZ"/>
</dbReference>
<evidence type="ECO:0000313" key="4">
    <source>
        <dbReference type="Proteomes" id="UP000324629"/>
    </source>
</evidence>
<dbReference type="SMART" id="SM00228">
    <property type="entry name" value="PDZ"/>
    <property type="match status" value="2"/>
</dbReference>
<feature type="region of interest" description="Disordered" evidence="1">
    <location>
        <begin position="505"/>
        <end position="524"/>
    </location>
</feature>
<dbReference type="InterPro" id="IPR051342">
    <property type="entry name" value="PDZ_scaffold"/>
</dbReference>
<feature type="region of interest" description="Disordered" evidence="1">
    <location>
        <begin position="1"/>
        <end position="42"/>
    </location>
</feature>
<feature type="compositionally biased region" description="Polar residues" evidence="1">
    <location>
        <begin position="14"/>
        <end position="26"/>
    </location>
</feature>
<feature type="compositionally biased region" description="Basic and acidic residues" evidence="1">
    <location>
        <begin position="1"/>
        <end position="13"/>
    </location>
</feature>
<dbReference type="AlphaFoldDB" id="A0A5J4P0D3"/>
<feature type="compositionally biased region" description="Polar residues" evidence="1">
    <location>
        <begin position="71"/>
        <end position="81"/>
    </location>
</feature>
<reference evidence="3 4" key="1">
    <citation type="journal article" date="2019" name="Gigascience">
        <title>Whole-genome sequence of the oriental lung fluke Paragonimus westermani.</title>
        <authorList>
            <person name="Oey H."/>
            <person name="Zakrzewski M."/>
            <person name="Narain K."/>
            <person name="Devi K.R."/>
            <person name="Agatsuma T."/>
            <person name="Nawaratna S."/>
            <person name="Gobert G.N."/>
            <person name="Jones M.K."/>
            <person name="Ragan M.A."/>
            <person name="McManus D.P."/>
            <person name="Krause L."/>
        </authorList>
    </citation>
    <scope>NUCLEOTIDE SEQUENCE [LARGE SCALE GENOMIC DNA]</scope>
    <source>
        <strain evidence="3 4">IND2009</strain>
    </source>
</reference>
<keyword evidence="4" id="KW-1185">Reference proteome</keyword>
<dbReference type="PANTHER" id="PTHR19964">
    <property type="entry name" value="MULTIPLE PDZ DOMAIN PROTEIN"/>
    <property type="match status" value="1"/>
</dbReference>
<dbReference type="EMBL" id="QNGE01000247">
    <property type="protein sequence ID" value="KAA3681241.1"/>
    <property type="molecule type" value="Genomic_DNA"/>
</dbReference>
<feature type="domain" description="PDZ" evidence="2">
    <location>
        <begin position="147"/>
        <end position="225"/>
    </location>
</feature>
<evidence type="ECO:0000259" key="2">
    <source>
        <dbReference type="PROSITE" id="PS50106"/>
    </source>
</evidence>
<evidence type="ECO:0000256" key="1">
    <source>
        <dbReference type="SAM" id="MobiDB-lite"/>
    </source>
</evidence>
<feature type="region of interest" description="Disordered" evidence="1">
    <location>
        <begin position="71"/>
        <end position="93"/>
    </location>
</feature>
<comment type="caution">
    <text evidence="3">The sequence shown here is derived from an EMBL/GenBank/DDBJ whole genome shotgun (WGS) entry which is preliminary data.</text>
</comment>